<reference evidence="1" key="1">
    <citation type="journal article" date="2012" name="Nature">
        <title>The tomato genome sequence provides insights into fleshy fruit evolution.</title>
        <authorList>
            <consortium name="Tomato Genome Consortium"/>
        </authorList>
    </citation>
    <scope>NUCLEOTIDE SEQUENCE [LARGE SCALE GENOMIC DNA]</scope>
    <source>
        <strain evidence="1">cv. Heinz 1706</strain>
    </source>
</reference>
<protein>
    <submittedName>
        <fullName evidence="1">Uncharacterized protein</fullName>
    </submittedName>
</protein>
<sequence>ATSYIWNTFQQQNCPADRKNVPKVSLFIDDMRGVAFAINNEIHVSARLLLDVKREITCVLYHESAHIWQWNGTCKALGRLIEQIANYVKLKAGLGPSHWVKPG</sequence>
<dbReference type="STRING" id="4081.A0A3Q7G2X0"/>
<accession>A0A3Q7G2X0</accession>
<dbReference type="PANTHER" id="PTHR33321:SF22">
    <property type="entry name" value="NTPRP27"/>
    <property type="match status" value="1"/>
</dbReference>
<dbReference type="PANTHER" id="PTHR33321">
    <property type="match status" value="1"/>
</dbReference>
<proteinExistence type="predicted"/>
<dbReference type="PaxDb" id="4081-Solyc03g013110.1.1"/>
<dbReference type="Pfam" id="PF04450">
    <property type="entry name" value="BSP"/>
    <property type="match status" value="1"/>
</dbReference>
<organism evidence="1">
    <name type="scientific">Solanum lycopersicum</name>
    <name type="common">Tomato</name>
    <name type="synonym">Lycopersicon esculentum</name>
    <dbReference type="NCBI Taxonomy" id="4081"/>
    <lineage>
        <taxon>Eukaryota</taxon>
        <taxon>Viridiplantae</taxon>
        <taxon>Streptophyta</taxon>
        <taxon>Embryophyta</taxon>
        <taxon>Tracheophyta</taxon>
        <taxon>Spermatophyta</taxon>
        <taxon>Magnoliopsida</taxon>
        <taxon>eudicotyledons</taxon>
        <taxon>Gunneridae</taxon>
        <taxon>Pentapetalae</taxon>
        <taxon>asterids</taxon>
        <taxon>lamiids</taxon>
        <taxon>Solanales</taxon>
        <taxon>Solanaceae</taxon>
        <taxon>Solanoideae</taxon>
        <taxon>Solaneae</taxon>
        <taxon>Solanum</taxon>
        <taxon>Solanum subgen. Lycopersicon</taxon>
    </lineage>
</organism>
<dbReference type="AlphaFoldDB" id="A0A3Q7G2X0"/>
<dbReference type="InterPro" id="IPR007541">
    <property type="entry name" value="Uncharacterised_BSP"/>
</dbReference>
<dbReference type="Gramene" id="Solyc03g013110.2.1">
    <property type="protein sequence ID" value="Solyc03g013110.2.1"/>
    <property type="gene ID" value="Solyc03g013110.2"/>
</dbReference>
<evidence type="ECO:0000313" key="2">
    <source>
        <dbReference type="Proteomes" id="UP000004994"/>
    </source>
</evidence>
<dbReference type="OMA" id="ATSYIWN"/>
<evidence type="ECO:0000313" key="1">
    <source>
        <dbReference type="EnsemblPlants" id="Solyc03g013110.2.1"/>
    </source>
</evidence>
<keyword evidence="2" id="KW-1185">Reference proteome</keyword>
<dbReference type="Proteomes" id="UP000004994">
    <property type="component" value="Chromosome 3"/>
</dbReference>
<dbReference type="InParanoid" id="A0A3Q7G2X0"/>
<reference evidence="1" key="2">
    <citation type="submission" date="2019-01" db="UniProtKB">
        <authorList>
            <consortium name="EnsemblPlants"/>
        </authorList>
    </citation>
    <scope>IDENTIFICATION</scope>
    <source>
        <strain evidence="1">cv. Heinz 1706</strain>
    </source>
</reference>
<dbReference type="EnsemblPlants" id="Solyc03g013110.2.1">
    <property type="protein sequence ID" value="Solyc03g013110.2.1"/>
    <property type="gene ID" value="Solyc03g013110.2"/>
</dbReference>
<name>A0A3Q7G2X0_SOLLC</name>